<feature type="transmembrane region" description="Helical" evidence="1">
    <location>
        <begin position="37"/>
        <end position="58"/>
    </location>
</feature>
<dbReference type="InterPro" id="IPR012340">
    <property type="entry name" value="NA-bd_OB-fold"/>
</dbReference>
<name>A0A917BGF9_9ACTN</name>
<reference evidence="2" key="2">
    <citation type="submission" date="2020-09" db="EMBL/GenBank/DDBJ databases">
        <authorList>
            <person name="Sun Q."/>
            <person name="Zhou Y."/>
        </authorList>
    </citation>
    <scope>NUCLEOTIDE SEQUENCE</scope>
    <source>
        <strain evidence="2">CGMCC 1.16067</strain>
    </source>
</reference>
<gene>
    <name evidence="2" type="ORF">GCM10011519_11850</name>
</gene>
<comment type="caution">
    <text evidence="2">The sequence shown here is derived from an EMBL/GenBank/DDBJ whole genome shotgun (WGS) entry which is preliminary data.</text>
</comment>
<protein>
    <recommendedName>
        <fullName evidence="4">NfeD-like C-terminal domain-containing protein</fullName>
    </recommendedName>
</protein>
<proteinExistence type="predicted"/>
<evidence type="ECO:0000313" key="3">
    <source>
        <dbReference type="Proteomes" id="UP000649179"/>
    </source>
</evidence>
<dbReference type="AlphaFoldDB" id="A0A917BGF9"/>
<keyword evidence="1" id="KW-0472">Membrane</keyword>
<evidence type="ECO:0008006" key="4">
    <source>
        <dbReference type="Google" id="ProtNLM"/>
    </source>
</evidence>
<dbReference type="EMBL" id="BMKQ01000001">
    <property type="protein sequence ID" value="GGF39820.1"/>
    <property type="molecule type" value="Genomic_DNA"/>
</dbReference>
<keyword evidence="3" id="KW-1185">Reference proteome</keyword>
<accession>A0A917BGF9</accession>
<keyword evidence="1" id="KW-1133">Transmembrane helix</keyword>
<organism evidence="2 3">
    <name type="scientific">Marmoricola endophyticus</name>
    <dbReference type="NCBI Taxonomy" id="2040280"/>
    <lineage>
        <taxon>Bacteria</taxon>
        <taxon>Bacillati</taxon>
        <taxon>Actinomycetota</taxon>
        <taxon>Actinomycetes</taxon>
        <taxon>Propionibacteriales</taxon>
        <taxon>Nocardioidaceae</taxon>
        <taxon>Marmoricola</taxon>
    </lineage>
</organism>
<evidence type="ECO:0000256" key="1">
    <source>
        <dbReference type="SAM" id="Phobius"/>
    </source>
</evidence>
<feature type="transmembrane region" description="Helical" evidence="1">
    <location>
        <begin position="6"/>
        <end position="25"/>
    </location>
</feature>
<feature type="transmembrane region" description="Helical" evidence="1">
    <location>
        <begin position="64"/>
        <end position="84"/>
    </location>
</feature>
<sequence>MTTYLVIGIVGLVLLGASLLLGDLLDSALDFLAGDAFSTAVVGGFVSAFGFGTALAQAAGLPTLGALGVGVVAGGLMGWFAAWLTRLVRSGGSDATPETADAVGREATVLTTIPSEGYGTVRVQMGGHVVRLNARAETEIPGGTAVHVTGVLSPSAVTVSPTYDVLG</sequence>
<reference evidence="2" key="1">
    <citation type="journal article" date="2014" name="Int. J. Syst. Evol. Microbiol.">
        <title>Complete genome sequence of Corynebacterium casei LMG S-19264T (=DSM 44701T), isolated from a smear-ripened cheese.</title>
        <authorList>
            <consortium name="US DOE Joint Genome Institute (JGI-PGF)"/>
            <person name="Walter F."/>
            <person name="Albersmeier A."/>
            <person name="Kalinowski J."/>
            <person name="Ruckert C."/>
        </authorList>
    </citation>
    <scope>NUCLEOTIDE SEQUENCE</scope>
    <source>
        <strain evidence="2">CGMCC 1.16067</strain>
    </source>
</reference>
<evidence type="ECO:0000313" key="2">
    <source>
        <dbReference type="EMBL" id="GGF39820.1"/>
    </source>
</evidence>
<dbReference type="Gene3D" id="2.40.50.140">
    <property type="entry name" value="Nucleic acid-binding proteins"/>
    <property type="match status" value="1"/>
</dbReference>
<dbReference type="RefSeq" id="WP_188778953.1">
    <property type="nucleotide sequence ID" value="NZ_BMKQ01000001.1"/>
</dbReference>
<keyword evidence="1" id="KW-0812">Transmembrane</keyword>
<dbReference type="Proteomes" id="UP000649179">
    <property type="component" value="Unassembled WGS sequence"/>
</dbReference>